<dbReference type="EMBL" id="BJYF01000037">
    <property type="protein sequence ID" value="GEN61449.1"/>
    <property type="molecule type" value="Genomic_DNA"/>
</dbReference>
<dbReference type="Proteomes" id="UP000321635">
    <property type="component" value="Unassembled WGS sequence"/>
</dbReference>
<reference evidence="1 2" key="1">
    <citation type="submission" date="2019-07" db="EMBL/GenBank/DDBJ databases">
        <title>Whole genome shotgun sequence of Acetobacter nitrogenifigens NBRC 105050.</title>
        <authorList>
            <person name="Hosoyama A."/>
            <person name="Uohara A."/>
            <person name="Ohji S."/>
            <person name="Ichikawa N."/>
        </authorList>
    </citation>
    <scope>NUCLEOTIDE SEQUENCE [LARGE SCALE GENOMIC DNA]</scope>
    <source>
        <strain evidence="1 2">NBRC 105050</strain>
    </source>
</reference>
<name>A0A511XER2_9PROT</name>
<proteinExistence type="predicted"/>
<comment type="caution">
    <text evidence="1">The sequence shown here is derived from an EMBL/GenBank/DDBJ whole genome shotgun (WGS) entry which is preliminary data.</text>
</comment>
<protein>
    <submittedName>
        <fullName evidence="1">Uncharacterized protein</fullName>
    </submittedName>
</protein>
<sequence length="66" mass="7321">MQQCVAVLMEERAGALTLPHKGLLQTRRTYQFGAKTDFHQFRQVGLGMFRAAQPSRGLGELGDTSL</sequence>
<gene>
    <name evidence="1" type="ORF">ANI02nite_33330</name>
</gene>
<dbReference type="AlphaFoldDB" id="A0A511XER2"/>
<evidence type="ECO:0000313" key="1">
    <source>
        <dbReference type="EMBL" id="GEN61449.1"/>
    </source>
</evidence>
<keyword evidence="2" id="KW-1185">Reference proteome</keyword>
<evidence type="ECO:0000313" key="2">
    <source>
        <dbReference type="Proteomes" id="UP000321635"/>
    </source>
</evidence>
<accession>A0A511XER2</accession>
<organism evidence="1 2">
    <name type="scientific">Acetobacter nitrogenifigens DSM 23921 = NBRC 105050</name>
    <dbReference type="NCBI Taxonomy" id="1120919"/>
    <lineage>
        <taxon>Bacteria</taxon>
        <taxon>Pseudomonadati</taxon>
        <taxon>Pseudomonadota</taxon>
        <taxon>Alphaproteobacteria</taxon>
        <taxon>Acetobacterales</taxon>
        <taxon>Acetobacteraceae</taxon>
        <taxon>Acetobacter</taxon>
    </lineage>
</organism>